<name>A0ABN7SWK5_OIKDI</name>
<evidence type="ECO:0000313" key="3">
    <source>
        <dbReference type="EMBL" id="CAG5105865.1"/>
    </source>
</evidence>
<dbReference type="EMBL" id="OU015566">
    <property type="protein sequence ID" value="CAG5105865.1"/>
    <property type="molecule type" value="Genomic_DNA"/>
</dbReference>
<dbReference type="PANTHER" id="PTHR16768:SF5">
    <property type="entry name" value="FI14214P"/>
    <property type="match status" value="1"/>
</dbReference>
<evidence type="ECO:0000256" key="1">
    <source>
        <dbReference type="ARBA" id="ARBA00023054"/>
    </source>
</evidence>
<evidence type="ECO:0000256" key="2">
    <source>
        <dbReference type="SAM" id="MobiDB-lite"/>
    </source>
</evidence>
<reference evidence="3 4" key="1">
    <citation type="submission" date="2021-04" db="EMBL/GenBank/DDBJ databases">
        <authorList>
            <person name="Bliznina A."/>
        </authorList>
    </citation>
    <scope>NUCLEOTIDE SEQUENCE [LARGE SCALE GENOMIC DNA]</scope>
</reference>
<dbReference type="PANTHER" id="PTHR16768">
    <property type="entry name" value="DOWN REGULATED IN RENAL CARCINOMA 1/TU3A"/>
    <property type="match status" value="1"/>
</dbReference>
<evidence type="ECO:0000313" key="4">
    <source>
        <dbReference type="Proteomes" id="UP001158576"/>
    </source>
</evidence>
<accession>A0ABN7SWK5</accession>
<dbReference type="Pfam" id="PF06625">
    <property type="entry name" value="DUF1151"/>
    <property type="match status" value="1"/>
</dbReference>
<feature type="region of interest" description="Disordered" evidence="2">
    <location>
        <begin position="71"/>
        <end position="134"/>
    </location>
</feature>
<dbReference type="Proteomes" id="UP001158576">
    <property type="component" value="Chromosome 1"/>
</dbReference>
<sequence>MSSYTGQHAPLTIPTALIPSNDTEKLIQPKPVPNPVLASQLHKALNSEIKVKSKAGTLIEEKSELEKIFHSRKTKSVQKPAPDNRTPIECELGSRLQERRQRLDSLEKPASEKAPAPSADENVPEFMKIKLRKA</sequence>
<feature type="compositionally biased region" description="Basic and acidic residues" evidence="2">
    <location>
        <begin position="96"/>
        <end position="111"/>
    </location>
</feature>
<protein>
    <submittedName>
        <fullName evidence="3">Oidioi.mRNA.OKI2018_I69.chr1.g2524.t1.cds</fullName>
    </submittedName>
</protein>
<organism evidence="3 4">
    <name type="scientific">Oikopleura dioica</name>
    <name type="common">Tunicate</name>
    <dbReference type="NCBI Taxonomy" id="34765"/>
    <lineage>
        <taxon>Eukaryota</taxon>
        <taxon>Metazoa</taxon>
        <taxon>Chordata</taxon>
        <taxon>Tunicata</taxon>
        <taxon>Appendicularia</taxon>
        <taxon>Copelata</taxon>
        <taxon>Oikopleuridae</taxon>
        <taxon>Oikopleura</taxon>
    </lineage>
</organism>
<proteinExistence type="predicted"/>
<dbReference type="InterPro" id="IPR009533">
    <property type="entry name" value="FAM107"/>
</dbReference>
<keyword evidence="1" id="KW-0175">Coiled coil</keyword>
<gene>
    <name evidence="3" type="ORF">OKIOD_LOCUS11289</name>
</gene>
<keyword evidence="4" id="KW-1185">Reference proteome</keyword>